<dbReference type="InterPro" id="IPR005467">
    <property type="entry name" value="His_kinase_dom"/>
</dbReference>
<dbReference type="InterPro" id="IPR036097">
    <property type="entry name" value="HisK_dim/P_sf"/>
</dbReference>
<dbReference type="SUPFAM" id="SSF47384">
    <property type="entry name" value="Homodimeric domain of signal transducing histidine kinase"/>
    <property type="match status" value="1"/>
</dbReference>
<dbReference type="SMART" id="SM00388">
    <property type="entry name" value="HisKA"/>
    <property type="match status" value="1"/>
</dbReference>
<sequence>MSEFQSADSESQSGGAESLAQKGPARRRADLPTRIFAEQVRLLLDMGETSRYTIFGAVLVVGLAFYATAPIWATAVPLLIQFVAQVSFDRVRAAFRADPEAILNARLWARRYAIVTLVSGSTWGVGSLLWLPGSSFPHHIFYALLLALLCMATAISRATYPPAVAAYVGATVTPTLMLLLLSGNPLGLATVTLACMFLLVLVGWTRQVNRSFSEAIRLRFENADLVERMARAHAATEQKRADAEEAERRAIAANRAKGEFLAILGHEVRAPLDGISRMSNQLGDEPLSEAQANLAQAMAESSRMLSRLFDDMIDFSQMEARTLELKPLSFDPTTLARSVVRLMRPYAKERGLSLELDLAPDTPACMTADPDRLRQVLVNLLSNAIKFTETGGVVLRLQPVGHRGDVAGLRFSVLDTGLGLTSEVKARIFDSFSQGSSVGHDRPLGIGLGLAIADRLVRLMGGQIGVDSAAGQGSTFWFLLPIRSGSSLPTVAGPQASAFPAYPRERLIDHDYLYELERELGLEGATDRMVSALDRILDLQREVEAARSSRDADALAAHVLAIRREAGESGLPAIAGLAQEMARALDAGRPEGTMPDGQRLQRKIAATRQALAQAFPRLGS</sequence>
<dbReference type="InterPro" id="IPR003594">
    <property type="entry name" value="HATPase_dom"/>
</dbReference>
<dbReference type="PRINTS" id="PR00344">
    <property type="entry name" value="BCTRLSENSOR"/>
</dbReference>
<dbReference type="Gene3D" id="3.30.565.10">
    <property type="entry name" value="Histidine kinase-like ATPase, C-terminal domain"/>
    <property type="match status" value="1"/>
</dbReference>
<feature type="transmembrane region" description="Helical" evidence="9">
    <location>
        <begin position="163"/>
        <end position="180"/>
    </location>
</feature>
<dbReference type="SUPFAM" id="SSF47226">
    <property type="entry name" value="Histidine-containing phosphotransfer domain, HPT domain"/>
    <property type="match status" value="1"/>
</dbReference>
<comment type="caution">
    <text evidence="11">The sequence shown here is derived from an EMBL/GenBank/DDBJ whole genome shotgun (WGS) entry which is preliminary data.</text>
</comment>
<evidence type="ECO:0000259" key="10">
    <source>
        <dbReference type="PROSITE" id="PS50109"/>
    </source>
</evidence>
<reference evidence="11 12" key="1">
    <citation type="submission" date="2019-09" db="EMBL/GenBank/DDBJ databases">
        <title>Parvibaculum sedimenti sp. nov., isolated from sediment.</title>
        <authorList>
            <person name="Wang Y."/>
        </authorList>
    </citation>
    <scope>NUCLEOTIDE SEQUENCE [LARGE SCALE GENOMIC DNA]</scope>
    <source>
        <strain evidence="11 12">HXT-9</strain>
    </source>
</reference>
<feature type="transmembrane region" description="Helical" evidence="9">
    <location>
        <begin position="139"/>
        <end position="156"/>
    </location>
</feature>
<evidence type="ECO:0000256" key="8">
    <source>
        <dbReference type="SAM" id="MobiDB-lite"/>
    </source>
</evidence>
<evidence type="ECO:0000256" key="5">
    <source>
        <dbReference type="ARBA" id="ARBA00022777"/>
    </source>
</evidence>
<feature type="compositionally biased region" description="Polar residues" evidence="8">
    <location>
        <begin position="1"/>
        <end position="15"/>
    </location>
</feature>
<evidence type="ECO:0000256" key="2">
    <source>
        <dbReference type="ARBA" id="ARBA00012438"/>
    </source>
</evidence>
<feature type="transmembrane region" description="Helical" evidence="9">
    <location>
        <begin position="112"/>
        <end position="133"/>
    </location>
</feature>
<evidence type="ECO:0000256" key="3">
    <source>
        <dbReference type="ARBA" id="ARBA00022553"/>
    </source>
</evidence>
<keyword evidence="9" id="KW-1133">Transmembrane helix</keyword>
<dbReference type="PROSITE" id="PS50109">
    <property type="entry name" value="HIS_KIN"/>
    <property type="match status" value="1"/>
</dbReference>
<feature type="region of interest" description="Disordered" evidence="8">
    <location>
        <begin position="1"/>
        <end position="26"/>
    </location>
</feature>
<dbReference type="SUPFAM" id="SSF55874">
    <property type="entry name" value="ATPase domain of HSP90 chaperone/DNA topoisomerase II/histidine kinase"/>
    <property type="match status" value="1"/>
</dbReference>
<dbReference type="InterPro" id="IPR003661">
    <property type="entry name" value="HisK_dim/P_dom"/>
</dbReference>
<dbReference type="SMART" id="SM00387">
    <property type="entry name" value="HATPase_c"/>
    <property type="match status" value="1"/>
</dbReference>
<dbReference type="Pfam" id="PF02518">
    <property type="entry name" value="HATPase_c"/>
    <property type="match status" value="1"/>
</dbReference>
<keyword evidence="7" id="KW-0175">Coiled coil</keyword>
<organism evidence="11 12">
    <name type="scientific">Parvibaculum sedimenti</name>
    <dbReference type="NCBI Taxonomy" id="2608632"/>
    <lineage>
        <taxon>Bacteria</taxon>
        <taxon>Pseudomonadati</taxon>
        <taxon>Pseudomonadota</taxon>
        <taxon>Alphaproteobacteria</taxon>
        <taxon>Hyphomicrobiales</taxon>
        <taxon>Parvibaculaceae</taxon>
        <taxon>Parvibaculum</taxon>
    </lineage>
</organism>
<proteinExistence type="predicted"/>
<dbReference type="AlphaFoldDB" id="A0A6N6VKD1"/>
<evidence type="ECO:0000256" key="4">
    <source>
        <dbReference type="ARBA" id="ARBA00022679"/>
    </source>
</evidence>
<feature type="domain" description="Histidine kinase" evidence="10">
    <location>
        <begin position="263"/>
        <end position="484"/>
    </location>
</feature>
<dbReference type="InterPro" id="IPR036890">
    <property type="entry name" value="HATPase_C_sf"/>
</dbReference>
<dbReference type="GO" id="GO:0000155">
    <property type="term" value="F:phosphorelay sensor kinase activity"/>
    <property type="evidence" value="ECO:0007669"/>
    <property type="project" value="InterPro"/>
</dbReference>
<dbReference type="EMBL" id="WESC01000004">
    <property type="protein sequence ID" value="KAB7741259.1"/>
    <property type="molecule type" value="Genomic_DNA"/>
</dbReference>
<dbReference type="PANTHER" id="PTHR43047">
    <property type="entry name" value="TWO-COMPONENT HISTIDINE PROTEIN KINASE"/>
    <property type="match status" value="1"/>
</dbReference>
<comment type="catalytic activity">
    <reaction evidence="1">
        <text>ATP + protein L-histidine = ADP + protein N-phospho-L-histidine.</text>
        <dbReference type="EC" id="2.7.13.3"/>
    </reaction>
</comment>
<dbReference type="RefSeq" id="WP_152215230.1">
    <property type="nucleotide sequence ID" value="NZ_WESC01000004.1"/>
</dbReference>
<keyword evidence="5" id="KW-0418">Kinase</keyword>
<keyword evidence="9" id="KW-0812">Transmembrane</keyword>
<keyword evidence="3" id="KW-0597">Phosphoprotein</keyword>
<feature type="transmembrane region" description="Helical" evidence="9">
    <location>
        <begin position="186"/>
        <end position="204"/>
    </location>
</feature>
<dbReference type="FunFam" id="3.30.565.10:FF:000010">
    <property type="entry name" value="Sensor histidine kinase RcsC"/>
    <property type="match status" value="1"/>
</dbReference>
<dbReference type="EC" id="2.7.13.3" evidence="2"/>
<dbReference type="Proteomes" id="UP000468901">
    <property type="component" value="Unassembled WGS sequence"/>
</dbReference>
<evidence type="ECO:0000313" key="12">
    <source>
        <dbReference type="Proteomes" id="UP000468901"/>
    </source>
</evidence>
<gene>
    <name evidence="11" type="ORF">F2P47_05820</name>
</gene>
<keyword evidence="4" id="KW-0808">Transferase</keyword>
<evidence type="ECO:0000313" key="11">
    <source>
        <dbReference type="EMBL" id="KAB7741259.1"/>
    </source>
</evidence>
<dbReference type="CDD" id="cd00082">
    <property type="entry name" value="HisKA"/>
    <property type="match status" value="1"/>
</dbReference>
<keyword evidence="12" id="KW-1185">Reference proteome</keyword>
<dbReference type="InterPro" id="IPR036641">
    <property type="entry name" value="HPT_dom_sf"/>
</dbReference>
<dbReference type="CDD" id="cd16922">
    <property type="entry name" value="HATPase_EvgS-ArcB-TorS-like"/>
    <property type="match status" value="1"/>
</dbReference>
<dbReference type="Pfam" id="PF00512">
    <property type="entry name" value="HisKA"/>
    <property type="match status" value="1"/>
</dbReference>
<accession>A0A6N6VKD1</accession>
<feature type="transmembrane region" description="Helical" evidence="9">
    <location>
        <begin position="52"/>
        <end position="80"/>
    </location>
</feature>
<evidence type="ECO:0000256" key="7">
    <source>
        <dbReference type="SAM" id="Coils"/>
    </source>
</evidence>
<evidence type="ECO:0000256" key="9">
    <source>
        <dbReference type="SAM" id="Phobius"/>
    </source>
</evidence>
<keyword evidence="6" id="KW-0902">Two-component regulatory system</keyword>
<dbReference type="Gene3D" id="1.10.287.130">
    <property type="match status" value="1"/>
</dbReference>
<dbReference type="InterPro" id="IPR004358">
    <property type="entry name" value="Sig_transdc_His_kin-like_C"/>
</dbReference>
<keyword evidence="9" id="KW-0472">Membrane</keyword>
<protein>
    <recommendedName>
        <fullName evidence="2">histidine kinase</fullName>
        <ecNumber evidence="2">2.7.13.3</ecNumber>
    </recommendedName>
</protein>
<evidence type="ECO:0000256" key="6">
    <source>
        <dbReference type="ARBA" id="ARBA00023012"/>
    </source>
</evidence>
<name>A0A6N6VKD1_9HYPH</name>
<evidence type="ECO:0000256" key="1">
    <source>
        <dbReference type="ARBA" id="ARBA00000085"/>
    </source>
</evidence>
<feature type="coiled-coil region" evidence="7">
    <location>
        <begin position="226"/>
        <end position="256"/>
    </location>
</feature>